<evidence type="ECO:0000313" key="4">
    <source>
        <dbReference type="Proteomes" id="UP000613512"/>
    </source>
</evidence>
<reference evidence="3" key="2">
    <citation type="submission" date="2020-09" db="EMBL/GenBank/DDBJ databases">
        <authorList>
            <person name="Sun Q."/>
            <person name="Zhou Y."/>
        </authorList>
    </citation>
    <scope>NUCLEOTIDE SEQUENCE</scope>
    <source>
        <strain evidence="3">CGMCC 1.12408</strain>
    </source>
</reference>
<dbReference type="Pfam" id="PF07510">
    <property type="entry name" value="GmrSD_C"/>
    <property type="match status" value="1"/>
</dbReference>
<feature type="domain" description="GmrSD restriction endonucleases C-terminal" evidence="2">
    <location>
        <begin position="476"/>
        <end position="606"/>
    </location>
</feature>
<dbReference type="PANTHER" id="PTHR35149:SF1">
    <property type="entry name" value="DUF5655 DOMAIN-CONTAINING PROTEIN"/>
    <property type="match status" value="1"/>
</dbReference>
<evidence type="ECO:0000259" key="1">
    <source>
        <dbReference type="Pfam" id="PF03235"/>
    </source>
</evidence>
<organism evidence="3 4">
    <name type="scientific">Ornithinibacillus halotolerans</name>
    <dbReference type="NCBI Taxonomy" id="1274357"/>
    <lineage>
        <taxon>Bacteria</taxon>
        <taxon>Bacillati</taxon>
        <taxon>Bacillota</taxon>
        <taxon>Bacilli</taxon>
        <taxon>Bacillales</taxon>
        <taxon>Bacillaceae</taxon>
        <taxon>Ornithinibacillus</taxon>
    </lineage>
</organism>
<dbReference type="AlphaFoldDB" id="A0A916S1J3"/>
<gene>
    <name evidence="3" type="ORF">GCM10008025_24510</name>
</gene>
<evidence type="ECO:0008006" key="5">
    <source>
        <dbReference type="Google" id="ProtNLM"/>
    </source>
</evidence>
<dbReference type="PANTHER" id="PTHR35149">
    <property type="entry name" value="SLL5132 PROTEIN"/>
    <property type="match status" value="1"/>
</dbReference>
<reference evidence="3" key="1">
    <citation type="journal article" date="2014" name="Int. J. Syst. Evol. Microbiol.">
        <title>Complete genome sequence of Corynebacterium casei LMG S-19264T (=DSM 44701T), isolated from a smear-ripened cheese.</title>
        <authorList>
            <consortium name="US DOE Joint Genome Institute (JGI-PGF)"/>
            <person name="Walter F."/>
            <person name="Albersmeier A."/>
            <person name="Kalinowski J."/>
            <person name="Ruckert C."/>
        </authorList>
    </citation>
    <scope>NUCLEOTIDE SEQUENCE</scope>
    <source>
        <strain evidence="3">CGMCC 1.12408</strain>
    </source>
</reference>
<evidence type="ECO:0000259" key="2">
    <source>
        <dbReference type="Pfam" id="PF07510"/>
    </source>
</evidence>
<proteinExistence type="predicted"/>
<keyword evidence="4" id="KW-1185">Reference proteome</keyword>
<name>A0A916S1J3_9BACI</name>
<feature type="domain" description="GmrSD restriction endonucleases N-terminal" evidence="1">
    <location>
        <begin position="18"/>
        <end position="242"/>
    </location>
</feature>
<dbReference type="InterPro" id="IPR004919">
    <property type="entry name" value="GmrSD_N"/>
</dbReference>
<dbReference type="RefSeq" id="WP_188384955.1">
    <property type="nucleotide sequence ID" value="NZ_BMEY01000012.1"/>
</dbReference>
<dbReference type="InterPro" id="IPR011089">
    <property type="entry name" value="GmrSD_C"/>
</dbReference>
<dbReference type="EMBL" id="BMEY01000012">
    <property type="protein sequence ID" value="GGA80209.1"/>
    <property type="molecule type" value="Genomic_DNA"/>
</dbReference>
<sequence>MEIQGEIRSEMNNLNEVILNNNKTFHIPDFQRDFVWTSEEADELFLDFAEDTNSFNTETSNLQGYLLGNVVLIDAGDRWLVVDGQQRLTTLSLTFKALFEVVKTKAYDTSSPKHRQWLQRLGDLEKGFNNLDDAGEFLGLKITHEPSLPFGEYYRALIRDVETAEPRVTSDENIEAVYNTIVENIQTLDETQLARFIVYLRTKVKLIVTTAPSQSKAFQLFEVLNDRGRSLEPLDLVKNLFLKQLSTAGYGKSELDEFNNNWSGFLNNLQINKKKKVASSTFMKHFVVAEFGRNVKQNDLFDFFDKDKNKKPRVNSNEILPLSRKLLRISQQYQDIERNPDSNNYSNHQNMFILFKLFRLKQFHPLLMKFYDSDQKIKEKVLDAAVRFGASVIFSYTQTNVIEKEIPILINSILNTDTSDEDRVDKIVTQINKRIDERRKVIENIIPTRNFSNAQGNAQKKAIDMLKFIELYFNNNTSIITVPRGKKISVEHILSRSLKININDYGFNSVEEYEEYLNHIGNLTLLYGAENSGLGNASFDEKISAYERTDFIMTKTIVKKIETSVKGGKTAAYNNLINEYQPNYVIDNKSIWSKQDIDQRGEDIAKLVSYLVSEKSVSSISI</sequence>
<comment type="caution">
    <text evidence="3">The sequence shown here is derived from an EMBL/GenBank/DDBJ whole genome shotgun (WGS) entry which is preliminary data.</text>
</comment>
<evidence type="ECO:0000313" key="3">
    <source>
        <dbReference type="EMBL" id="GGA80209.1"/>
    </source>
</evidence>
<accession>A0A916S1J3</accession>
<dbReference type="Pfam" id="PF03235">
    <property type="entry name" value="GmrSD_N"/>
    <property type="match status" value="1"/>
</dbReference>
<protein>
    <recommendedName>
        <fullName evidence="5">DUF262 domain-containing protein</fullName>
    </recommendedName>
</protein>
<dbReference type="Proteomes" id="UP000613512">
    <property type="component" value="Unassembled WGS sequence"/>
</dbReference>